<reference evidence="1 2" key="1">
    <citation type="journal article" date="2010" name="Nature">
        <title>Genome sequence of the palaeopolyploid soybean.</title>
        <authorList>
            <person name="Schmutz J."/>
            <person name="Cannon S.B."/>
            <person name="Schlueter J."/>
            <person name="Ma J."/>
            <person name="Mitros T."/>
            <person name="Nelson W."/>
            <person name="Hyten D.L."/>
            <person name="Song Q."/>
            <person name="Thelen J.J."/>
            <person name="Cheng J."/>
            <person name="Xu D."/>
            <person name="Hellsten U."/>
            <person name="May G.D."/>
            <person name="Yu Y."/>
            <person name="Sakurai T."/>
            <person name="Umezawa T."/>
            <person name="Bhattacharyya M.K."/>
            <person name="Sandhu D."/>
            <person name="Valliyodan B."/>
            <person name="Lindquist E."/>
            <person name="Peto M."/>
            <person name="Grant D."/>
            <person name="Shu S."/>
            <person name="Goodstein D."/>
            <person name="Barry K."/>
            <person name="Futrell-Griggs M."/>
            <person name="Abernathy B."/>
            <person name="Du J."/>
            <person name="Tian Z."/>
            <person name="Zhu L."/>
            <person name="Gill N."/>
            <person name="Joshi T."/>
            <person name="Libault M."/>
            <person name="Sethuraman A."/>
            <person name="Zhang X.-C."/>
            <person name="Shinozaki K."/>
            <person name="Nguyen H.T."/>
            <person name="Wing R.A."/>
            <person name="Cregan P."/>
            <person name="Specht J."/>
            <person name="Grimwood J."/>
            <person name="Rokhsar D."/>
            <person name="Stacey G."/>
            <person name="Shoemaker R.C."/>
            <person name="Jackson S.A."/>
        </authorList>
    </citation>
    <scope>NUCLEOTIDE SEQUENCE</scope>
    <source>
        <strain evidence="2">cv. Williams 82</strain>
        <tissue evidence="1">Callus</tissue>
    </source>
</reference>
<name>A0A0R0EUP7_SOYBN</name>
<evidence type="ECO:0000313" key="3">
    <source>
        <dbReference type="Proteomes" id="UP000008827"/>
    </source>
</evidence>
<dbReference type="InterPro" id="IPR023214">
    <property type="entry name" value="HAD_sf"/>
</dbReference>
<sequence length="109" mass="13178">MDLFVFKTIENKNKTIILKEFRKPWDKDDYNLPWEKGYYNEPNTLLLDDFPYKALLFSINNLRAYLDGLSKAKDMRKYIKENSFGKLEISETSKDWNYYRWVIDNLSMG</sequence>
<reference evidence="1" key="3">
    <citation type="submission" date="2018-07" db="EMBL/GenBank/DDBJ databases">
        <title>WGS assembly of Glycine max.</title>
        <authorList>
            <person name="Schmutz J."/>
            <person name="Cannon S."/>
            <person name="Schlueter J."/>
            <person name="Ma J."/>
            <person name="Mitros T."/>
            <person name="Nelson W."/>
            <person name="Hyten D."/>
            <person name="Song Q."/>
            <person name="Thelen J."/>
            <person name="Cheng J."/>
            <person name="Xu D."/>
            <person name="Hellsten U."/>
            <person name="May G."/>
            <person name="Yu Y."/>
            <person name="Sakurai T."/>
            <person name="Umezawa T."/>
            <person name="Bhattacharyya M."/>
            <person name="Sandhu D."/>
            <person name="Valliyodan B."/>
            <person name="Lindquist E."/>
            <person name="Peto M."/>
            <person name="Grant D."/>
            <person name="Shu S."/>
            <person name="Goodstein D."/>
            <person name="Barry K."/>
            <person name="Futrell-Griggs M."/>
            <person name="Abernathy B."/>
            <person name="Du J."/>
            <person name="Tian Z."/>
            <person name="Zhu L."/>
            <person name="Gill N."/>
            <person name="Joshi T."/>
            <person name="Libault M."/>
            <person name="Sethuraman A."/>
            <person name="Zhang X."/>
            <person name="Shinozaki K."/>
            <person name="Nguyen H."/>
            <person name="Wing R."/>
            <person name="Cregan P."/>
            <person name="Specht J."/>
            <person name="Grimwood J."/>
            <person name="Rokhsar D."/>
            <person name="Stacey G."/>
            <person name="Shoemaker R."/>
            <person name="Jackson S."/>
        </authorList>
    </citation>
    <scope>NUCLEOTIDE SEQUENCE</scope>
    <source>
        <tissue evidence="1">Callus</tissue>
    </source>
</reference>
<organism evidence="1">
    <name type="scientific">Glycine max</name>
    <name type="common">Soybean</name>
    <name type="synonym">Glycine hispida</name>
    <dbReference type="NCBI Taxonomy" id="3847"/>
    <lineage>
        <taxon>Eukaryota</taxon>
        <taxon>Viridiplantae</taxon>
        <taxon>Streptophyta</taxon>
        <taxon>Embryophyta</taxon>
        <taxon>Tracheophyta</taxon>
        <taxon>Spermatophyta</taxon>
        <taxon>Magnoliopsida</taxon>
        <taxon>eudicotyledons</taxon>
        <taxon>Gunneridae</taxon>
        <taxon>Pentapetalae</taxon>
        <taxon>rosids</taxon>
        <taxon>fabids</taxon>
        <taxon>Fabales</taxon>
        <taxon>Fabaceae</taxon>
        <taxon>Papilionoideae</taxon>
        <taxon>50 kb inversion clade</taxon>
        <taxon>NPAAA clade</taxon>
        <taxon>indigoferoid/millettioid clade</taxon>
        <taxon>Phaseoleae</taxon>
        <taxon>Glycine</taxon>
        <taxon>Glycine subgen. Soja</taxon>
    </lineage>
</organism>
<gene>
    <name evidence="1" type="ORF">GLYMA_19G095800</name>
</gene>
<evidence type="ECO:0008006" key="4">
    <source>
        <dbReference type="Google" id="ProtNLM"/>
    </source>
</evidence>
<accession>A0A0R0EUP7</accession>
<dbReference type="InParanoid" id="A0A0R0EUP7"/>
<proteinExistence type="predicted"/>
<dbReference type="Gene3D" id="3.40.50.1000">
    <property type="entry name" value="HAD superfamily/HAD-like"/>
    <property type="match status" value="1"/>
</dbReference>
<keyword evidence="3" id="KW-1185">Reference proteome</keyword>
<dbReference type="STRING" id="3847.A0A0R0EUP7"/>
<protein>
    <recommendedName>
        <fullName evidence="4">FCP1 homology domain-containing protein</fullName>
    </recommendedName>
</protein>
<evidence type="ECO:0000313" key="1">
    <source>
        <dbReference type="EMBL" id="KRG94583.1"/>
    </source>
</evidence>
<dbReference type="EnsemblPlants" id="KRG94583">
    <property type="protein sequence ID" value="KRG94583"/>
    <property type="gene ID" value="GLYMA_19G095800"/>
</dbReference>
<dbReference type="AlphaFoldDB" id="A0A0R0EUP7"/>
<reference evidence="2" key="2">
    <citation type="submission" date="2018-02" db="UniProtKB">
        <authorList>
            <consortium name="EnsemblPlants"/>
        </authorList>
    </citation>
    <scope>IDENTIFICATION</scope>
    <source>
        <strain evidence="2">Williams 82</strain>
    </source>
</reference>
<dbReference type="Proteomes" id="UP000008827">
    <property type="component" value="Chromosome 19"/>
</dbReference>
<dbReference type="EMBL" id="CM000852">
    <property type="protein sequence ID" value="KRG94583.1"/>
    <property type="molecule type" value="Genomic_DNA"/>
</dbReference>
<dbReference type="Gramene" id="KRG94583">
    <property type="protein sequence ID" value="KRG94583"/>
    <property type="gene ID" value="GLYMA_19G095800"/>
</dbReference>
<evidence type="ECO:0000313" key="2">
    <source>
        <dbReference type="EnsemblPlants" id="KRG94583"/>
    </source>
</evidence>